<dbReference type="Proteomes" id="UP000692954">
    <property type="component" value="Unassembled WGS sequence"/>
</dbReference>
<keyword evidence="3" id="KW-1185">Reference proteome</keyword>
<proteinExistence type="predicted"/>
<evidence type="ECO:0008006" key="4">
    <source>
        <dbReference type="Google" id="ProtNLM"/>
    </source>
</evidence>
<evidence type="ECO:0000313" key="2">
    <source>
        <dbReference type="EMBL" id="CAD8094095.1"/>
    </source>
</evidence>
<comment type="caution">
    <text evidence="2">The sequence shown here is derived from an EMBL/GenBank/DDBJ whole genome shotgun (WGS) entry which is preliminary data.</text>
</comment>
<evidence type="ECO:0000313" key="3">
    <source>
        <dbReference type="Proteomes" id="UP000692954"/>
    </source>
</evidence>
<name>A0A8S1NX45_9CILI</name>
<keyword evidence="1" id="KW-0812">Transmembrane</keyword>
<dbReference type="AlphaFoldDB" id="A0A8S1NX45"/>
<keyword evidence="1" id="KW-0472">Membrane</keyword>
<reference evidence="2" key="1">
    <citation type="submission" date="2021-01" db="EMBL/GenBank/DDBJ databases">
        <authorList>
            <consortium name="Genoscope - CEA"/>
            <person name="William W."/>
        </authorList>
    </citation>
    <scope>NUCLEOTIDE SEQUENCE</scope>
</reference>
<organism evidence="2 3">
    <name type="scientific">Paramecium sonneborni</name>
    <dbReference type="NCBI Taxonomy" id="65129"/>
    <lineage>
        <taxon>Eukaryota</taxon>
        <taxon>Sar</taxon>
        <taxon>Alveolata</taxon>
        <taxon>Ciliophora</taxon>
        <taxon>Intramacronucleata</taxon>
        <taxon>Oligohymenophorea</taxon>
        <taxon>Peniculida</taxon>
        <taxon>Parameciidae</taxon>
        <taxon>Paramecium</taxon>
    </lineage>
</organism>
<keyword evidence="1" id="KW-1133">Transmembrane helix</keyword>
<evidence type="ECO:0000256" key="1">
    <source>
        <dbReference type="SAM" id="Phobius"/>
    </source>
</evidence>
<sequence length="152" mass="18006">MIKFRIKVDVNYQITSALKTTKFTAYDLLIQIKIKSIVLYYIFIFILILMALTQKNYMQKYAYALKLQNLSQLRILPFLKLQVNGDLILIKNSVLNHFLISIRQHLLNNLQIQILTVFKQNSHQLMISFIQLFANYQLLRIQHFVRISLMVG</sequence>
<dbReference type="EMBL" id="CAJJDN010000062">
    <property type="protein sequence ID" value="CAD8094095.1"/>
    <property type="molecule type" value="Genomic_DNA"/>
</dbReference>
<gene>
    <name evidence="2" type="ORF">PSON_ATCC_30995.1.T0620008</name>
</gene>
<accession>A0A8S1NX45</accession>
<feature type="transmembrane region" description="Helical" evidence="1">
    <location>
        <begin position="28"/>
        <end position="52"/>
    </location>
</feature>
<protein>
    <recommendedName>
        <fullName evidence="4">Transmembrane protein</fullName>
    </recommendedName>
</protein>